<feature type="transmembrane region" description="Helical" evidence="2">
    <location>
        <begin position="93"/>
        <end position="113"/>
    </location>
</feature>
<feature type="transmembrane region" description="Helical" evidence="2">
    <location>
        <begin position="26"/>
        <end position="48"/>
    </location>
</feature>
<reference evidence="5" key="1">
    <citation type="submission" date="2016-11" db="EMBL/GenBank/DDBJ databases">
        <authorList>
            <person name="Varghese N."/>
            <person name="Submissions S."/>
        </authorList>
    </citation>
    <scope>NUCLEOTIDE SEQUENCE [LARGE SCALE GENOMIC DNA]</scope>
    <source>
        <strain evidence="5">DX253</strain>
    </source>
</reference>
<evidence type="ECO:0000259" key="3">
    <source>
        <dbReference type="Pfam" id="PF13559"/>
    </source>
</evidence>
<feature type="domain" description="Protein-glutamine gamma-glutamyltransferase-like C-terminal" evidence="3">
    <location>
        <begin position="251"/>
        <end position="318"/>
    </location>
</feature>
<accession>A0A1M6QTT5</accession>
<feature type="region of interest" description="Disordered" evidence="1">
    <location>
        <begin position="58"/>
        <end position="78"/>
    </location>
</feature>
<evidence type="ECO:0000313" key="4">
    <source>
        <dbReference type="EMBL" id="SHK23671.1"/>
    </source>
</evidence>
<feature type="transmembrane region" description="Helical" evidence="2">
    <location>
        <begin position="120"/>
        <end position="141"/>
    </location>
</feature>
<gene>
    <name evidence="4" type="ORF">SAMN05444342_1056</name>
</gene>
<dbReference type="EMBL" id="FRAN01000001">
    <property type="protein sequence ID" value="SHK23671.1"/>
    <property type="molecule type" value="Genomic_DNA"/>
</dbReference>
<evidence type="ECO:0000313" key="5">
    <source>
        <dbReference type="Proteomes" id="UP000184203"/>
    </source>
</evidence>
<evidence type="ECO:0000256" key="1">
    <source>
        <dbReference type="SAM" id="MobiDB-lite"/>
    </source>
</evidence>
<dbReference type="Pfam" id="PF13559">
    <property type="entry name" value="DUF4129"/>
    <property type="match status" value="1"/>
</dbReference>
<keyword evidence="2" id="KW-0812">Transmembrane</keyword>
<name>A0A1M6QTT5_HALPU</name>
<feature type="compositionally biased region" description="Gly residues" evidence="1">
    <location>
        <begin position="58"/>
        <end position="68"/>
    </location>
</feature>
<keyword evidence="2" id="KW-0472">Membrane</keyword>
<dbReference type="AlphaFoldDB" id="A0A1M6QTT5"/>
<organism evidence="4 5">
    <name type="scientific">Haladaptatus paucihalophilus DX253</name>
    <dbReference type="NCBI Taxonomy" id="797209"/>
    <lineage>
        <taxon>Archaea</taxon>
        <taxon>Methanobacteriati</taxon>
        <taxon>Methanobacteriota</taxon>
        <taxon>Stenosarchaea group</taxon>
        <taxon>Halobacteria</taxon>
        <taxon>Halobacteriales</taxon>
        <taxon>Haladaptataceae</taxon>
        <taxon>Haladaptatus</taxon>
    </lineage>
</organism>
<sequence>MSRKEDRNPKLSIPLLGTVERDTARVIVIALLCILAIAFAAATLNSAVTDGGSGTGLGGGPGGVGSGQTNGSSPSMAGEGAPAIPLEFPCYPVLNTGPVILLILAVFLGLVALAYRKAGFLGAFAIIGPVGIPTLLLHALLTACTAPPFQGAGGLMGGNRTNFSLPKGGTGGIGNGATNVTTPSVLMFLVLGVALVGAVALLVRSSSGDQETTPEVEALDESDEDIAAVGRAAGEAADRIESESSVENEVYRAWREMTEYLNVSSPESSTPGEFAAAAVDAGMARDDVTELTSVFEEVRYGGQDASDDHERRAVDALRRIERTYAEDDE</sequence>
<keyword evidence="2" id="KW-1133">Transmembrane helix</keyword>
<evidence type="ECO:0000256" key="2">
    <source>
        <dbReference type="SAM" id="Phobius"/>
    </source>
</evidence>
<dbReference type="Proteomes" id="UP000184203">
    <property type="component" value="Unassembled WGS sequence"/>
</dbReference>
<proteinExistence type="predicted"/>
<protein>
    <recommendedName>
        <fullName evidence="3">Protein-glutamine gamma-glutamyltransferase-like C-terminal domain-containing protein</fullName>
    </recommendedName>
</protein>
<feature type="transmembrane region" description="Helical" evidence="2">
    <location>
        <begin position="185"/>
        <end position="203"/>
    </location>
</feature>
<keyword evidence="5" id="KW-1185">Reference proteome</keyword>
<dbReference type="InterPro" id="IPR025403">
    <property type="entry name" value="TgpA-like_C"/>
</dbReference>